<comment type="cofactor">
    <cofactor evidence="1">
        <name>Zn(2+)</name>
        <dbReference type="ChEBI" id="CHEBI:29105"/>
    </cofactor>
</comment>
<dbReference type="SUPFAM" id="SSF55486">
    <property type="entry name" value="Metalloproteases ('zincins'), catalytic domain"/>
    <property type="match status" value="1"/>
</dbReference>
<dbReference type="eggNOG" id="COG3590">
    <property type="taxonomic scope" value="Bacteria"/>
</dbReference>
<evidence type="ECO:0000259" key="9">
    <source>
        <dbReference type="Pfam" id="PF01431"/>
    </source>
</evidence>
<evidence type="ECO:0000256" key="7">
    <source>
        <dbReference type="ARBA" id="ARBA00023049"/>
    </source>
</evidence>
<dbReference type="GO" id="GO:0004222">
    <property type="term" value="F:metalloendopeptidase activity"/>
    <property type="evidence" value="ECO:0007669"/>
    <property type="project" value="InterPro"/>
</dbReference>
<sequence length="691" mass="78020">MKKTLLAISITSVFVLNACNQPSEPSAKQETTTIETQAAKAELGSFGIELDARDESVKPGDDFFRYAGGTWYDNFVIPSDKVRYGAFTKLAERSEKQIKTIIDDIANGTNLTPEEQLVADFYRAYMDTQSANEKGITPISPVLDSINNISDKTELTAAFGRAWVDGSASPINGGMWFNRLNPDQYQLTVGVGGIGLPDRAYYLEDTERFTKIRAAYVAHIEEMLNFAGVENAADKAKNILALETKIAEVQWPREKRRDRDLTLNQIPREELKSTYPGFDWDTYFAETGYAIPHLNVSQPEPIRNVIAIIDSKSLSTWKDYLTYHTITNQAELLSDDIFNANFEFYGKILNGQQEPRPRWKRAIAQMSGTQSLGFAIGKSYVEKHFPASSKEQMAELVENLRTALGERIDSLEWMGEETKKNAHAKLASFRPKIGYPDEWQSFDGLEIKSNDLLGNVQRIRKFFRAESVAKELEKTDRERWGMSPQRVNAYYNSSFNEIVFPAAILQPPFFDPNADPAVNYGGIGAVIGHEMGHGFDDQGSKSDENGIQRNWWTDEDRAAFEARTDALAAQYDGYEPIDDNFVNGRLTLGENIGDVGGLAMAYHAYKLSLNGKEAPVIDGVTGDQRFFLAWAQVWREKRTEQSLMSQLKSDPHAPARYRTVAPRNHDAWYKAFDVQPDDKLYLAPEQRVRIW</sequence>
<dbReference type="GO" id="GO:0005886">
    <property type="term" value="C:plasma membrane"/>
    <property type="evidence" value="ECO:0007669"/>
    <property type="project" value="TreeGrafter"/>
</dbReference>
<comment type="similarity">
    <text evidence="2">Belongs to the peptidase M13 family.</text>
</comment>
<dbReference type="Proteomes" id="UP000006334">
    <property type="component" value="Unassembled WGS sequence"/>
</dbReference>
<accession>K6Y9R2</accession>
<dbReference type="Pfam" id="PF01431">
    <property type="entry name" value="Peptidase_M13"/>
    <property type="match status" value="1"/>
</dbReference>
<evidence type="ECO:0000256" key="1">
    <source>
        <dbReference type="ARBA" id="ARBA00001947"/>
    </source>
</evidence>
<dbReference type="InterPro" id="IPR000718">
    <property type="entry name" value="Peptidase_M13"/>
</dbReference>
<dbReference type="InterPro" id="IPR018497">
    <property type="entry name" value="Peptidase_M13_C"/>
</dbReference>
<dbReference type="PANTHER" id="PTHR11733">
    <property type="entry name" value="ZINC METALLOPROTEASE FAMILY M13 NEPRILYSIN-RELATED"/>
    <property type="match status" value="1"/>
</dbReference>
<dbReference type="AlphaFoldDB" id="K6Y9R2"/>
<dbReference type="InterPro" id="IPR008753">
    <property type="entry name" value="Peptidase_M13_N"/>
</dbReference>
<evidence type="ECO:0000256" key="5">
    <source>
        <dbReference type="ARBA" id="ARBA00022801"/>
    </source>
</evidence>
<dbReference type="GO" id="GO:0046872">
    <property type="term" value="F:metal ion binding"/>
    <property type="evidence" value="ECO:0007669"/>
    <property type="project" value="UniProtKB-KW"/>
</dbReference>
<evidence type="ECO:0000256" key="6">
    <source>
        <dbReference type="ARBA" id="ARBA00022833"/>
    </source>
</evidence>
<dbReference type="OrthoDB" id="9775677at2"/>
<feature type="domain" description="Peptidase M13 N-terminal" evidence="10">
    <location>
        <begin position="59"/>
        <end position="436"/>
    </location>
</feature>
<evidence type="ECO:0000256" key="8">
    <source>
        <dbReference type="SAM" id="SignalP"/>
    </source>
</evidence>
<dbReference type="PRINTS" id="PR00786">
    <property type="entry name" value="NEPRILYSIN"/>
</dbReference>
<feature type="chain" id="PRO_5003897258" evidence="8">
    <location>
        <begin position="19"/>
        <end position="691"/>
    </location>
</feature>
<dbReference type="InterPro" id="IPR024079">
    <property type="entry name" value="MetalloPept_cat_dom_sf"/>
</dbReference>
<keyword evidence="4" id="KW-0479">Metal-binding</keyword>
<evidence type="ECO:0000256" key="3">
    <source>
        <dbReference type="ARBA" id="ARBA00022670"/>
    </source>
</evidence>
<keyword evidence="3" id="KW-0645">Protease</keyword>
<dbReference type="InterPro" id="IPR042089">
    <property type="entry name" value="Peptidase_M13_dom_2"/>
</dbReference>
<protein>
    <submittedName>
        <fullName evidence="11">Neutral zinc metallopeptidase, M13 family</fullName>
    </submittedName>
</protein>
<dbReference type="EMBL" id="BAEN01000020">
    <property type="protein sequence ID" value="GAC13383.1"/>
    <property type="molecule type" value="Genomic_DNA"/>
</dbReference>
<dbReference type="GO" id="GO:0016485">
    <property type="term" value="P:protein processing"/>
    <property type="evidence" value="ECO:0007669"/>
    <property type="project" value="TreeGrafter"/>
</dbReference>
<name>K6Y9R2_9ALTE</name>
<dbReference type="PANTHER" id="PTHR11733:SF167">
    <property type="entry name" value="FI17812P1-RELATED"/>
    <property type="match status" value="1"/>
</dbReference>
<evidence type="ECO:0000313" key="12">
    <source>
        <dbReference type="Proteomes" id="UP000006334"/>
    </source>
</evidence>
<keyword evidence="6" id="KW-0862">Zinc</keyword>
<dbReference type="Pfam" id="PF05649">
    <property type="entry name" value="Peptidase_M13_N"/>
    <property type="match status" value="1"/>
</dbReference>
<reference evidence="11 12" key="1">
    <citation type="journal article" date="2017" name="Antonie Van Leeuwenhoek">
        <title>Rhizobium rhizosphaerae sp. nov., a novel species isolated from rice rhizosphere.</title>
        <authorList>
            <person name="Zhao J.J."/>
            <person name="Zhang J."/>
            <person name="Zhang R.J."/>
            <person name="Zhang C.W."/>
            <person name="Yin H.Q."/>
            <person name="Zhang X.X."/>
        </authorList>
    </citation>
    <scope>NUCLEOTIDE SEQUENCE [LARGE SCALE GENOMIC DNA]</scope>
    <source>
        <strain evidence="11 12">E3</strain>
    </source>
</reference>
<dbReference type="RefSeq" id="WP_008843203.1">
    <property type="nucleotide sequence ID" value="NZ_BAEN01000020.1"/>
</dbReference>
<dbReference type="CDD" id="cd08662">
    <property type="entry name" value="M13"/>
    <property type="match status" value="1"/>
</dbReference>
<dbReference type="STRING" id="1127673.GLIP_0737"/>
<evidence type="ECO:0000313" key="11">
    <source>
        <dbReference type="EMBL" id="GAC13383.1"/>
    </source>
</evidence>
<dbReference type="Gene3D" id="3.40.390.10">
    <property type="entry name" value="Collagenase (Catalytic Domain)"/>
    <property type="match status" value="1"/>
</dbReference>
<keyword evidence="7" id="KW-0482">Metalloprotease</keyword>
<dbReference type="PROSITE" id="PS51885">
    <property type="entry name" value="NEPRILYSIN"/>
    <property type="match status" value="1"/>
</dbReference>
<keyword evidence="8" id="KW-0732">Signal</keyword>
<organism evidence="11 12">
    <name type="scientific">Aliiglaciecola lipolytica E3</name>
    <dbReference type="NCBI Taxonomy" id="1127673"/>
    <lineage>
        <taxon>Bacteria</taxon>
        <taxon>Pseudomonadati</taxon>
        <taxon>Pseudomonadota</taxon>
        <taxon>Gammaproteobacteria</taxon>
        <taxon>Alteromonadales</taxon>
        <taxon>Alteromonadaceae</taxon>
        <taxon>Aliiglaciecola</taxon>
    </lineage>
</organism>
<feature type="domain" description="Peptidase M13 C-terminal" evidence="9">
    <location>
        <begin position="488"/>
        <end position="688"/>
    </location>
</feature>
<proteinExistence type="inferred from homology"/>
<feature type="signal peptide" evidence="8">
    <location>
        <begin position="1"/>
        <end position="18"/>
    </location>
</feature>
<keyword evidence="12" id="KW-1185">Reference proteome</keyword>
<gene>
    <name evidence="11" type="ORF">GLIP_0737</name>
</gene>
<evidence type="ECO:0000256" key="2">
    <source>
        <dbReference type="ARBA" id="ARBA00007357"/>
    </source>
</evidence>
<dbReference type="Gene3D" id="1.10.1380.10">
    <property type="entry name" value="Neutral endopeptidase , domain2"/>
    <property type="match status" value="1"/>
</dbReference>
<keyword evidence="5" id="KW-0378">Hydrolase</keyword>
<comment type="caution">
    <text evidence="11">The sequence shown here is derived from an EMBL/GenBank/DDBJ whole genome shotgun (WGS) entry which is preliminary data.</text>
</comment>
<evidence type="ECO:0000259" key="10">
    <source>
        <dbReference type="Pfam" id="PF05649"/>
    </source>
</evidence>
<evidence type="ECO:0000256" key="4">
    <source>
        <dbReference type="ARBA" id="ARBA00022723"/>
    </source>
</evidence>